<dbReference type="PANTHER" id="PTHR43377">
    <property type="entry name" value="BILIVERDIN REDUCTASE A"/>
    <property type="match status" value="1"/>
</dbReference>
<dbReference type="SUPFAM" id="SSF51735">
    <property type="entry name" value="NAD(P)-binding Rossmann-fold domains"/>
    <property type="match status" value="1"/>
</dbReference>
<dbReference type="PANTHER" id="PTHR43377:SF1">
    <property type="entry name" value="BILIVERDIN REDUCTASE A"/>
    <property type="match status" value="1"/>
</dbReference>
<dbReference type="InterPro" id="IPR055170">
    <property type="entry name" value="GFO_IDH_MocA-like_dom"/>
</dbReference>
<comment type="caution">
    <text evidence="3">The sequence shown here is derived from an EMBL/GenBank/DDBJ whole genome shotgun (WGS) entry which is preliminary data.</text>
</comment>
<evidence type="ECO:0000259" key="2">
    <source>
        <dbReference type="Pfam" id="PF22725"/>
    </source>
</evidence>
<accession>A0A9D9ICZ3</accession>
<dbReference type="InterPro" id="IPR000683">
    <property type="entry name" value="Gfo/Idh/MocA-like_OxRdtase_N"/>
</dbReference>
<gene>
    <name evidence="3" type="ORF">IAA72_09260</name>
</gene>
<organism evidence="3 4">
    <name type="scientific">Candidatus Ornithospirochaeta stercoravium</name>
    <dbReference type="NCBI Taxonomy" id="2840897"/>
    <lineage>
        <taxon>Bacteria</taxon>
        <taxon>Pseudomonadati</taxon>
        <taxon>Spirochaetota</taxon>
        <taxon>Spirochaetia</taxon>
        <taxon>Spirochaetales</taxon>
        <taxon>Spirochaetaceae</taxon>
        <taxon>Spirochaetaceae incertae sedis</taxon>
        <taxon>Candidatus Ornithospirochaeta</taxon>
    </lineage>
</organism>
<evidence type="ECO:0000259" key="1">
    <source>
        <dbReference type="Pfam" id="PF01408"/>
    </source>
</evidence>
<evidence type="ECO:0000313" key="3">
    <source>
        <dbReference type="EMBL" id="MBO8469956.1"/>
    </source>
</evidence>
<dbReference type="Pfam" id="PF22725">
    <property type="entry name" value="GFO_IDH_MocA_C3"/>
    <property type="match status" value="1"/>
</dbReference>
<protein>
    <submittedName>
        <fullName evidence="3">Gfo/Idh/MocA family oxidoreductase</fullName>
    </submittedName>
</protein>
<name>A0A9D9ICZ3_9SPIO</name>
<feature type="domain" description="GFO/IDH/MocA-like oxidoreductase" evidence="2">
    <location>
        <begin position="129"/>
        <end position="215"/>
    </location>
</feature>
<reference evidence="3" key="2">
    <citation type="journal article" date="2021" name="PeerJ">
        <title>Extensive microbial diversity within the chicken gut microbiome revealed by metagenomics and culture.</title>
        <authorList>
            <person name="Gilroy R."/>
            <person name="Ravi A."/>
            <person name="Getino M."/>
            <person name="Pursley I."/>
            <person name="Horton D.L."/>
            <person name="Alikhan N.F."/>
            <person name="Baker D."/>
            <person name="Gharbi K."/>
            <person name="Hall N."/>
            <person name="Watson M."/>
            <person name="Adriaenssens E.M."/>
            <person name="Foster-Nyarko E."/>
            <person name="Jarju S."/>
            <person name="Secka A."/>
            <person name="Antonio M."/>
            <person name="Oren A."/>
            <person name="Chaudhuri R.R."/>
            <person name="La Ragione R."/>
            <person name="Hildebrand F."/>
            <person name="Pallen M.J."/>
        </authorList>
    </citation>
    <scope>NUCLEOTIDE SEQUENCE</scope>
    <source>
        <strain evidence="3">14700</strain>
    </source>
</reference>
<dbReference type="SUPFAM" id="SSF55347">
    <property type="entry name" value="Glyceraldehyde-3-phosphate dehydrogenase-like, C-terminal domain"/>
    <property type="match status" value="1"/>
</dbReference>
<reference evidence="3" key="1">
    <citation type="submission" date="2020-10" db="EMBL/GenBank/DDBJ databases">
        <authorList>
            <person name="Gilroy R."/>
        </authorList>
    </citation>
    <scope>NUCLEOTIDE SEQUENCE</scope>
    <source>
        <strain evidence="3">14700</strain>
    </source>
</reference>
<dbReference type="InterPro" id="IPR051450">
    <property type="entry name" value="Gfo/Idh/MocA_Oxidoreductases"/>
</dbReference>
<dbReference type="Gene3D" id="3.30.360.10">
    <property type="entry name" value="Dihydrodipicolinate Reductase, domain 2"/>
    <property type="match status" value="1"/>
</dbReference>
<dbReference type="Proteomes" id="UP000810292">
    <property type="component" value="Unassembled WGS sequence"/>
</dbReference>
<dbReference type="GO" id="GO:0000166">
    <property type="term" value="F:nucleotide binding"/>
    <property type="evidence" value="ECO:0007669"/>
    <property type="project" value="InterPro"/>
</dbReference>
<dbReference type="Gene3D" id="3.40.50.720">
    <property type="entry name" value="NAD(P)-binding Rossmann-like Domain"/>
    <property type="match status" value="1"/>
</dbReference>
<feature type="domain" description="Gfo/Idh/MocA-like oxidoreductase N-terminal" evidence="1">
    <location>
        <begin position="3"/>
        <end position="116"/>
    </location>
</feature>
<evidence type="ECO:0000313" key="4">
    <source>
        <dbReference type="Proteomes" id="UP000810292"/>
    </source>
</evidence>
<dbReference type="InterPro" id="IPR036291">
    <property type="entry name" value="NAD(P)-bd_dom_sf"/>
</dbReference>
<dbReference type="Pfam" id="PF01408">
    <property type="entry name" value="GFO_IDH_MocA"/>
    <property type="match status" value="1"/>
</dbReference>
<dbReference type="EMBL" id="JADIMF010000151">
    <property type="protein sequence ID" value="MBO8469956.1"/>
    <property type="molecule type" value="Genomic_DNA"/>
</dbReference>
<sequence>MKRILLVGFGGMGHVHYVNIQRMDNAEIVGITGTEHDRKAAEKTGLPFFLSITEGIQKLSPDAVDITTPTFLHKLHVMEALECGVDVICEKPLALSASDAAEIYRTAEDKGLRVFPALVMRYTKEFAVLSSLIHNGEYGKLIKADFHRLSPMPEWTAGNWLFDKDKSGLIPFDLHIHDLDMIYALFGEPECIDSYAPVDMKTGFPCYYSIEYGYENLSVHAEAGWLRTSMPFTSGWRMIFEKAVAVNEDGRISIYPEKKEMQDLTPHYDIVISTGINVPPTGWYYEEIKHIISEMDGSEKAKISRDEAVGVLRIAERL</sequence>
<proteinExistence type="predicted"/>
<dbReference type="AlphaFoldDB" id="A0A9D9ICZ3"/>